<comment type="caution">
    <text evidence="1">The sequence shown here is derived from an EMBL/GenBank/DDBJ whole genome shotgun (WGS) entry which is preliminary data.</text>
</comment>
<dbReference type="InterPro" id="IPR036452">
    <property type="entry name" value="Ribo_hydro-like"/>
</dbReference>
<organism evidence="1 2">
    <name type="scientific">Alternaria atra</name>
    <dbReference type="NCBI Taxonomy" id="119953"/>
    <lineage>
        <taxon>Eukaryota</taxon>
        <taxon>Fungi</taxon>
        <taxon>Dikarya</taxon>
        <taxon>Ascomycota</taxon>
        <taxon>Pezizomycotina</taxon>
        <taxon>Dothideomycetes</taxon>
        <taxon>Pleosporomycetidae</taxon>
        <taxon>Pleosporales</taxon>
        <taxon>Pleosporineae</taxon>
        <taxon>Pleosporaceae</taxon>
        <taxon>Alternaria</taxon>
        <taxon>Alternaria sect. Ulocladioides</taxon>
    </lineage>
</organism>
<dbReference type="PANTHER" id="PTHR43264:SF1">
    <property type="entry name" value="INOSINE_URIDINE-PREFERRING NUCLEOSIDE HYDROLASE DOMAIN-CONTAINING PROTEIN"/>
    <property type="match status" value="1"/>
</dbReference>
<proteinExistence type="predicted"/>
<dbReference type="PANTHER" id="PTHR43264">
    <property type="match status" value="1"/>
</dbReference>
<dbReference type="Gene3D" id="3.90.245.10">
    <property type="entry name" value="Ribonucleoside hydrolase-like"/>
    <property type="match status" value="1"/>
</dbReference>
<dbReference type="RefSeq" id="XP_043165469.1">
    <property type="nucleotide sequence ID" value="XM_043309534.1"/>
</dbReference>
<gene>
    <name evidence="1" type="ORF">ALTATR162_LOCUS1932</name>
</gene>
<dbReference type="GeneID" id="67013321"/>
<dbReference type="AlphaFoldDB" id="A0A8J2HUS7"/>
<name>A0A8J2HUS7_9PLEO</name>
<evidence type="ECO:0008006" key="3">
    <source>
        <dbReference type="Google" id="ProtNLM"/>
    </source>
</evidence>
<accession>A0A8J2HUS7</accession>
<dbReference type="GO" id="GO:0016799">
    <property type="term" value="F:hydrolase activity, hydrolyzing N-glycosyl compounds"/>
    <property type="evidence" value="ECO:0007669"/>
    <property type="project" value="InterPro"/>
</dbReference>
<dbReference type="Proteomes" id="UP000676310">
    <property type="component" value="Unassembled WGS sequence"/>
</dbReference>
<protein>
    <recommendedName>
        <fullName evidence="3">Inosine/uridine-preferring nucleoside hydrolase domain-containing protein</fullName>
    </recommendedName>
</protein>
<evidence type="ECO:0000313" key="1">
    <source>
        <dbReference type="EMBL" id="CAG5146777.1"/>
    </source>
</evidence>
<dbReference type="OrthoDB" id="187522at2759"/>
<reference evidence="1" key="1">
    <citation type="submission" date="2021-05" db="EMBL/GenBank/DDBJ databases">
        <authorList>
            <person name="Stam R."/>
        </authorList>
    </citation>
    <scope>NUCLEOTIDE SEQUENCE</scope>
    <source>
        <strain evidence="1">CS162</strain>
    </source>
</reference>
<dbReference type="SUPFAM" id="SSF53590">
    <property type="entry name" value="Nucleoside hydrolase"/>
    <property type="match status" value="1"/>
</dbReference>
<dbReference type="EMBL" id="CAJRGZ010000015">
    <property type="protein sequence ID" value="CAG5146777.1"/>
    <property type="molecule type" value="Genomic_DNA"/>
</dbReference>
<keyword evidence="2" id="KW-1185">Reference proteome</keyword>
<evidence type="ECO:0000313" key="2">
    <source>
        <dbReference type="Proteomes" id="UP000676310"/>
    </source>
</evidence>
<sequence>MAVRKNLIIDTDLHSDVDDAGALGLGATLPNLNLLGVNVNHPCSYSALAASAILAHYGHSNTPIGIRRPMNKETFFDGWDFKRGEYTSKVAYHWSGGTLPWGKAKDAWDPVALYRKLLSEAENGSVTIASIGFLDNLSGLLNSKADEFSELDGRELAKTKVAELAIMGGKYPKGRSWNFWGSNPSLAAHVLDTWDGLITFLGDDVGKHVLAGGPLMASDLKDDPIRMAYIYYGFGEPLPSWDPLTVLYCANGLGSVFEVAERCGYNKINADGSNEWVYDGTPRGRQYLRLKVGNEIAATELDCLFLVAAQRFSKHTGST</sequence>